<dbReference type="Gene3D" id="2.60.220.50">
    <property type="match status" value="1"/>
</dbReference>
<dbReference type="eggNOG" id="ENOG502QRKJ">
    <property type="taxonomic scope" value="Eukaryota"/>
</dbReference>
<keyword evidence="15" id="KW-0325">Glycoprotein</keyword>
<dbReference type="GeneTree" id="ENSGT00940000160103"/>
<dbReference type="InterPro" id="IPR032471">
    <property type="entry name" value="AGRL2-4_GAIN_subdom_A"/>
</dbReference>
<evidence type="ECO:0000259" key="22">
    <source>
        <dbReference type="PROSITE" id="PS50261"/>
    </source>
</evidence>
<dbReference type="PROSITE" id="PS50092">
    <property type="entry name" value="TSP1"/>
    <property type="match status" value="4"/>
</dbReference>
<dbReference type="SMART" id="SM00303">
    <property type="entry name" value="GPS"/>
    <property type="match status" value="1"/>
</dbReference>
<dbReference type="Ensembl" id="ENSLACT00000003590.1">
    <property type="protein sequence ID" value="ENSLACP00000003558.1"/>
    <property type="gene ID" value="ENSLACG00000003170.1"/>
</dbReference>
<dbReference type="GO" id="GO:0005576">
    <property type="term" value="C:extracellular region"/>
    <property type="evidence" value="ECO:0007669"/>
    <property type="project" value="UniProtKB-SubCell"/>
</dbReference>
<gene>
    <name evidence="23" type="primary">ADGRB2</name>
</gene>
<feature type="transmembrane region" description="Helical" evidence="18">
    <location>
        <begin position="1125"/>
        <end position="1147"/>
    </location>
</feature>
<dbReference type="EMBL" id="AFYH01081879">
    <property type="status" value="NOT_ANNOTATED_CDS"/>
    <property type="molecule type" value="Genomic_DNA"/>
</dbReference>
<evidence type="ECO:0000256" key="2">
    <source>
        <dbReference type="ARBA" id="ARBA00004651"/>
    </source>
</evidence>
<dbReference type="PANTHER" id="PTHR10239">
    <property type="entry name" value="ISTHMIN-2"/>
    <property type="match status" value="1"/>
</dbReference>
<dbReference type="InterPro" id="IPR051867">
    <property type="entry name" value="Angio_Inhib/Adhesion_GPCR"/>
</dbReference>
<dbReference type="Gene3D" id="1.20.1070.10">
    <property type="entry name" value="Rhodopsin 7-helix transmembrane proteins"/>
    <property type="match status" value="1"/>
</dbReference>
<evidence type="ECO:0000256" key="14">
    <source>
        <dbReference type="ARBA" id="ARBA00023170"/>
    </source>
</evidence>
<feature type="transmembrane region" description="Helical" evidence="18">
    <location>
        <begin position="1097"/>
        <end position="1119"/>
    </location>
</feature>
<dbReference type="EMBL" id="AFYH01081885">
    <property type="status" value="NOT_ANNOTATED_CDS"/>
    <property type="molecule type" value="Genomic_DNA"/>
</dbReference>
<protein>
    <submittedName>
        <fullName evidence="23">Adhesion G protein-coupled receptor B2</fullName>
    </submittedName>
</protein>
<feature type="transmembrane region" description="Helical" evidence="18">
    <location>
        <begin position="907"/>
        <end position="927"/>
    </location>
</feature>
<dbReference type="InterPro" id="IPR001879">
    <property type="entry name" value="GPCR_2_extracellular_dom"/>
</dbReference>
<dbReference type="FunFam" id="2.20.100.10:FF:000004">
    <property type="entry name" value="Adhesion G protein-coupled receptor B2"/>
    <property type="match status" value="1"/>
</dbReference>
<dbReference type="Pfam" id="PF16489">
    <property type="entry name" value="GAIN"/>
    <property type="match status" value="1"/>
</dbReference>
<dbReference type="EMBL" id="AFYH01081881">
    <property type="status" value="NOT_ANNOTATED_CDS"/>
    <property type="molecule type" value="Genomic_DNA"/>
</dbReference>
<evidence type="ECO:0000313" key="24">
    <source>
        <dbReference type="Proteomes" id="UP000008672"/>
    </source>
</evidence>
<dbReference type="PRINTS" id="PR00249">
    <property type="entry name" value="GPCRSECRETIN"/>
</dbReference>
<dbReference type="EMBL" id="AFYH01081886">
    <property type="status" value="NOT_ANNOTATED_CDS"/>
    <property type="molecule type" value="Genomic_DNA"/>
</dbReference>
<evidence type="ECO:0000256" key="7">
    <source>
        <dbReference type="ARBA" id="ARBA00022692"/>
    </source>
</evidence>
<dbReference type="EMBL" id="AFYH01081883">
    <property type="status" value="NOT_ANNOTATED_CDS"/>
    <property type="molecule type" value="Genomic_DNA"/>
</dbReference>
<evidence type="ECO:0000313" key="23">
    <source>
        <dbReference type="Ensembl" id="ENSLACP00000003558.1"/>
    </source>
</evidence>
<dbReference type="Pfam" id="PF19188">
    <property type="entry name" value="AGRB_N"/>
    <property type="match status" value="1"/>
</dbReference>
<evidence type="ECO:0000256" key="13">
    <source>
        <dbReference type="ARBA" id="ARBA00023157"/>
    </source>
</evidence>
<dbReference type="SUPFAM" id="SSF81321">
    <property type="entry name" value="Family A G protein-coupled receptor-like"/>
    <property type="match status" value="1"/>
</dbReference>
<sequence length="1548" mass="171761">MNTAGFSLLSVISSLFLLTSGFALGQSACSALVSGVLYGSLSLKDIFPRTISGCSWTLENPDPTKYTIYLKFSREEQVCTHFSPMVLPLDHYLPNQTCTLVDYNDYDGLDLCESRGSVTFLQFDKNFVQLCLVSESESTPILAESVSDFSLVEVLLINNDNSSQFTCGILCRWFEDCLRAENGLSERCGITQTGCVCPAMQSLNTESEIPPPPPPSVHGLRKSLVPGGRALIRDKDTASGGSGGVMTIYTRAGYEIDDNQKVKTQRPRSADEPGVFMAQIGDPAAEEWSQWSICSLTCGQGWQVRTRSCVASPYGTLCSGPLRETRMCNNTATCPVHGLWEEWSPWSLCSVTCGRGSRTRTRTCIAPQHGGKACEGSDVQNKVCNIAVCPVEGLWLEWGPWSRCTVTCSNGTRQRTRRCSVTAHGWAECKGPHAEARECANPECPKADGKWGPWNHWSLCSKTCDTGWQQRFRMCQGTGLQGYPCEGSGEEVRTCNEKKCPALHEVCRDEYIMSMTWKKTAAGEIVYNKCPPNATGSASRKCMLDPLGVAYWGPPSFARCISHEYRYLHLSLREHLAKGQRTLAGEGMSQVVRTLLELMSRKTYYSGDLLFSVEILRNVTDTFKRATYIPSSDDVQRFFQVVSYMVDVENKEKWVDAQQVSPGSIHLMRVVEDFIHLVGYALKAFQSSLIVTDNLVTSIQKEPMSAVSSDINFPVKGRRGMKDWARNSEDKLFIPKEVFSISSSGKSNFPGFTANAPRAKVVKTHYFAKGNCHNQLAPSGQSEESTYFVIGAVLYRTLGMILPPPKNALAISSRVLTVTVRPHPKPLELLIMVELSHIINGTTNPQCVSWDFSKMDVGTGNWDTQGCQTLPSHSAHTKCLCDQLSTFAILAQQPKGLAMNPSGVPSVPLMVGCAISCMTLLTLLAIYTAFWRFIKSERSIILLNFCLSILASNVLILVGQSQTLSKGVCTMTAAFLHFFFLSSFCWVLTEAWQSYLAVIGKIRTRLIRKRFLCLGWGLPALVVAVAVGFTRAKGYGTANYCWLSLEGGLLYAFVGPAAVIVLLNMLIGIVVFNKLMSRDGISDKSKKQRAGTKRCRWIGLLLKCSKCGVVSSSALSAATASSAMASLWSSCVVLPLLALTWMSAVLAMTDRRSILFQVLFAVFDSIQGFVVIMVHCLLRREVQDAVKCRIGWCKGEESENSPDSCKNGQVQIMTDFEKDVDLACQAVIFKEVNTCNPATITGTLSRISLDDEEPVKVNISREGVNFSSLPGNIPPVKGLNELNEQPTKKDVNVEHQSPLYFCTENNLRPLDFNWARPQDQVVESDYMVLPRRTVSLKPFAKEEGKLNVNKEEFPRFNAGNRSTETEKYPSFTSVDHINVNLNQPYGTLKHPHGLQFKQHPSVRQILASELNEKSRTMPRSVHSTASSVGSLERKKLRYSDLDFEKVMHTKKRHSELYHELNQKFHTLDRYREPATTSYKPSDDGGGGGGSQEEKSTPDEQQTWDTFRSMTLNTLHSEPKEKLELHCADWEKPSSMPLDLSEGDFQTEV</sequence>
<dbReference type="Proteomes" id="UP000008672">
    <property type="component" value="Unassembled WGS sequence"/>
</dbReference>
<feature type="transmembrane region" description="Helical" evidence="18">
    <location>
        <begin position="1154"/>
        <end position="1174"/>
    </location>
</feature>
<feature type="transmembrane region" description="Helical" evidence="18">
    <location>
        <begin position="1049"/>
        <end position="1076"/>
    </location>
</feature>
<dbReference type="PRINTS" id="PR01694">
    <property type="entry name" value="BAIPRECURSOR"/>
</dbReference>
<feature type="compositionally biased region" description="Polar residues" evidence="17">
    <location>
        <begin position="1498"/>
        <end position="1515"/>
    </location>
</feature>
<dbReference type="InterPro" id="IPR046338">
    <property type="entry name" value="GAIN_dom_sf"/>
</dbReference>
<keyword evidence="13" id="KW-1015">Disulfide bond</keyword>
<dbReference type="GO" id="GO:0005886">
    <property type="term" value="C:plasma membrane"/>
    <property type="evidence" value="ECO:0007669"/>
    <property type="project" value="UniProtKB-SubCell"/>
</dbReference>
<dbReference type="Pfam" id="PF02793">
    <property type="entry name" value="HRM"/>
    <property type="match status" value="1"/>
</dbReference>
<comment type="subcellular location">
    <subcellularLocation>
        <location evidence="2">Cell membrane</location>
        <topology evidence="2">Multi-pass membrane protein</topology>
    </subcellularLocation>
    <subcellularLocation>
        <location evidence="1">Secreted</location>
    </subcellularLocation>
</comment>
<keyword evidence="10 18" id="KW-1133">Transmembrane helix</keyword>
<evidence type="ECO:0000256" key="19">
    <source>
        <dbReference type="SAM" id="SignalP"/>
    </source>
</evidence>
<evidence type="ECO:0000256" key="17">
    <source>
        <dbReference type="SAM" id="MobiDB-lite"/>
    </source>
</evidence>
<dbReference type="PANTHER" id="PTHR10239:SF32">
    <property type="entry name" value="ADHESION G PROTEIN-COUPLED RECEPTOR B2"/>
    <property type="match status" value="1"/>
</dbReference>
<organism evidence="23 24">
    <name type="scientific">Latimeria chalumnae</name>
    <name type="common">Coelacanth</name>
    <dbReference type="NCBI Taxonomy" id="7897"/>
    <lineage>
        <taxon>Eukaryota</taxon>
        <taxon>Metazoa</taxon>
        <taxon>Chordata</taxon>
        <taxon>Craniata</taxon>
        <taxon>Vertebrata</taxon>
        <taxon>Euteleostomi</taxon>
        <taxon>Coelacanthiformes</taxon>
        <taxon>Coelacanthidae</taxon>
        <taxon>Latimeria</taxon>
    </lineage>
</organism>
<keyword evidence="8 19" id="KW-0732">Signal</keyword>
<evidence type="ECO:0000256" key="6">
    <source>
        <dbReference type="ARBA" id="ARBA00022553"/>
    </source>
</evidence>
<dbReference type="GO" id="GO:0016525">
    <property type="term" value="P:negative regulation of angiogenesis"/>
    <property type="evidence" value="ECO:0007669"/>
    <property type="project" value="InterPro"/>
</dbReference>
<dbReference type="EMBL" id="AFYH01081882">
    <property type="status" value="NOT_ANNOTATED_CDS"/>
    <property type="molecule type" value="Genomic_DNA"/>
</dbReference>
<dbReference type="FunFam" id="2.20.100.10:FF:000003">
    <property type="entry name" value="Adhesion G protein-coupled receptor B2"/>
    <property type="match status" value="2"/>
</dbReference>
<dbReference type="FunCoup" id="H3A1N7">
    <property type="interactions" value="487"/>
</dbReference>
<dbReference type="Gene3D" id="4.10.1240.10">
    <property type="entry name" value="GPCR, family 2, extracellular hormone receptor domain"/>
    <property type="match status" value="1"/>
</dbReference>
<keyword evidence="6" id="KW-0597">Phosphoprotein</keyword>
<keyword evidence="16" id="KW-0807">Transducer</keyword>
<keyword evidence="7 18" id="KW-0812">Transmembrane</keyword>
<evidence type="ECO:0000256" key="16">
    <source>
        <dbReference type="ARBA" id="ARBA00023224"/>
    </source>
</evidence>
<evidence type="ECO:0000256" key="10">
    <source>
        <dbReference type="ARBA" id="ARBA00022989"/>
    </source>
</evidence>
<feature type="region of interest" description="Disordered" evidence="17">
    <location>
        <begin position="1474"/>
        <end position="1548"/>
    </location>
</feature>
<evidence type="ECO:0000259" key="20">
    <source>
        <dbReference type="PROSITE" id="PS50221"/>
    </source>
</evidence>
<dbReference type="InterPro" id="IPR036383">
    <property type="entry name" value="TSP1_rpt_sf"/>
</dbReference>
<dbReference type="InterPro" id="IPR000203">
    <property type="entry name" value="GPS"/>
</dbReference>
<dbReference type="OMA" id="TDTCPVP"/>
<dbReference type="STRING" id="7897.ENSLACP00000003558"/>
<evidence type="ECO:0000256" key="15">
    <source>
        <dbReference type="ARBA" id="ARBA00023180"/>
    </source>
</evidence>
<dbReference type="EMBL" id="AFYH01081880">
    <property type="status" value="NOT_ANNOTATED_CDS"/>
    <property type="molecule type" value="Genomic_DNA"/>
</dbReference>
<reference evidence="23" key="2">
    <citation type="submission" date="2025-08" db="UniProtKB">
        <authorList>
            <consortium name="Ensembl"/>
        </authorList>
    </citation>
    <scope>IDENTIFICATION</scope>
</reference>
<dbReference type="EMBL" id="AFYH01081884">
    <property type="status" value="NOT_ANNOTATED_CDS"/>
    <property type="molecule type" value="Genomic_DNA"/>
</dbReference>
<dbReference type="InterPro" id="IPR043838">
    <property type="entry name" value="AGRB_N"/>
</dbReference>
<feature type="signal peptide" evidence="19">
    <location>
        <begin position="1"/>
        <end position="25"/>
    </location>
</feature>
<dbReference type="PROSITE" id="PS50221">
    <property type="entry name" value="GAIN_B"/>
    <property type="match status" value="1"/>
</dbReference>
<dbReference type="Pfam" id="PF01825">
    <property type="entry name" value="GPS"/>
    <property type="match status" value="1"/>
</dbReference>
<name>H3A1N7_LATCH</name>
<dbReference type="Pfam" id="PF00002">
    <property type="entry name" value="7tm_2"/>
    <property type="match status" value="1"/>
</dbReference>
<evidence type="ECO:0000256" key="3">
    <source>
        <dbReference type="ARBA" id="ARBA00007343"/>
    </source>
</evidence>
<dbReference type="EMBL" id="AFYH01081878">
    <property type="status" value="NOT_ANNOTATED_CDS"/>
    <property type="molecule type" value="Genomic_DNA"/>
</dbReference>
<accession>H3A1N7</accession>
<dbReference type="SMART" id="SM00008">
    <property type="entry name" value="HormR"/>
    <property type="match status" value="1"/>
</dbReference>
<reference evidence="23" key="3">
    <citation type="submission" date="2025-09" db="UniProtKB">
        <authorList>
            <consortium name="Ensembl"/>
        </authorList>
    </citation>
    <scope>IDENTIFICATION</scope>
</reference>
<feature type="transmembrane region" description="Helical" evidence="18">
    <location>
        <begin position="1011"/>
        <end position="1029"/>
    </location>
</feature>
<keyword evidence="9" id="KW-0677">Repeat</keyword>
<dbReference type="PROSITE" id="PS50261">
    <property type="entry name" value="G_PROTEIN_RECEP_F2_4"/>
    <property type="match status" value="1"/>
</dbReference>
<evidence type="ECO:0000259" key="21">
    <source>
        <dbReference type="PROSITE" id="PS50227"/>
    </source>
</evidence>
<dbReference type="InterPro" id="IPR008077">
    <property type="entry name" value="GPCR_2_brain_angio_inhib"/>
</dbReference>
<dbReference type="Gene3D" id="2.20.100.10">
    <property type="entry name" value="Thrombospondin type-1 (TSP1) repeat"/>
    <property type="match status" value="4"/>
</dbReference>
<dbReference type="GO" id="GO:0004930">
    <property type="term" value="F:G protein-coupled receptor activity"/>
    <property type="evidence" value="ECO:0007669"/>
    <property type="project" value="UniProtKB-KW"/>
</dbReference>
<dbReference type="FunFam" id="2.20.100.10:FF:000012">
    <property type="entry name" value="Adhesion G protein-coupled receptor B2"/>
    <property type="match status" value="1"/>
</dbReference>
<dbReference type="InterPro" id="IPR017983">
    <property type="entry name" value="GPCR_2_secretin-like_CS"/>
</dbReference>
<feature type="chain" id="PRO_5003579860" evidence="19">
    <location>
        <begin position="26"/>
        <end position="1548"/>
    </location>
</feature>
<dbReference type="HOGENOM" id="CLU_003751_1_0_1"/>
<keyword evidence="12 18" id="KW-0472">Membrane</keyword>
<dbReference type="SMART" id="SM00209">
    <property type="entry name" value="TSP1"/>
    <property type="match status" value="4"/>
</dbReference>
<feature type="domain" description="GAIN-B" evidence="20">
    <location>
        <begin position="730"/>
        <end position="897"/>
    </location>
</feature>
<feature type="transmembrane region" description="Helical" evidence="18">
    <location>
        <begin position="939"/>
        <end position="958"/>
    </location>
</feature>
<dbReference type="SUPFAM" id="SSF82895">
    <property type="entry name" value="TSP-1 type 1 repeat"/>
    <property type="match status" value="4"/>
</dbReference>
<dbReference type="Pfam" id="PF00090">
    <property type="entry name" value="TSP_1"/>
    <property type="match status" value="4"/>
</dbReference>
<evidence type="ECO:0000256" key="9">
    <source>
        <dbReference type="ARBA" id="ARBA00022737"/>
    </source>
</evidence>
<dbReference type="InterPro" id="IPR000832">
    <property type="entry name" value="GPCR_2_secretin-like"/>
</dbReference>
<keyword evidence="11" id="KW-0297">G-protein coupled receptor</keyword>
<evidence type="ECO:0000256" key="11">
    <source>
        <dbReference type="ARBA" id="ARBA00023040"/>
    </source>
</evidence>
<keyword evidence="14" id="KW-0675">Receptor</keyword>
<evidence type="ECO:0000256" key="18">
    <source>
        <dbReference type="SAM" id="Phobius"/>
    </source>
</evidence>
<feature type="domain" description="G-protein coupled receptors family 2 profile 1" evidence="21">
    <location>
        <begin position="494"/>
        <end position="564"/>
    </location>
</feature>
<evidence type="ECO:0000256" key="12">
    <source>
        <dbReference type="ARBA" id="ARBA00023136"/>
    </source>
</evidence>
<dbReference type="InterPro" id="IPR036445">
    <property type="entry name" value="GPCR_2_extracell_dom_sf"/>
</dbReference>
<dbReference type="InterPro" id="IPR057244">
    <property type="entry name" value="GAIN_B"/>
</dbReference>
<dbReference type="EMBL" id="AFYH01081887">
    <property type="status" value="NOT_ANNOTATED_CDS"/>
    <property type="molecule type" value="Genomic_DNA"/>
</dbReference>
<dbReference type="GO" id="GO:0007166">
    <property type="term" value="P:cell surface receptor signaling pathway"/>
    <property type="evidence" value="ECO:0007669"/>
    <property type="project" value="InterPro"/>
</dbReference>
<dbReference type="Gene3D" id="1.25.40.610">
    <property type="match status" value="1"/>
</dbReference>
<dbReference type="FunFam" id="4.10.1240.10:FF:000002">
    <property type="entry name" value="Adhesion G protein-coupled receptor B2"/>
    <property type="match status" value="1"/>
</dbReference>
<evidence type="ECO:0000256" key="5">
    <source>
        <dbReference type="ARBA" id="ARBA00022525"/>
    </source>
</evidence>
<dbReference type="PROSITE" id="PS00650">
    <property type="entry name" value="G_PROTEIN_RECEP_F2_2"/>
    <property type="match status" value="1"/>
</dbReference>
<feature type="compositionally biased region" description="Basic and acidic residues" evidence="17">
    <location>
        <begin position="1516"/>
        <end position="1531"/>
    </location>
</feature>
<feature type="domain" description="G-protein coupled receptors family 2 profile 2" evidence="22">
    <location>
        <begin position="905"/>
        <end position="1179"/>
    </location>
</feature>
<dbReference type="PROSITE" id="PS50227">
    <property type="entry name" value="G_PROTEIN_RECEP_F2_3"/>
    <property type="match status" value="1"/>
</dbReference>
<dbReference type="InParanoid" id="H3A1N7"/>
<evidence type="ECO:0000256" key="4">
    <source>
        <dbReference type="ARBA" id="ARBA00022475"/>
    </source>
</evidence>
<feature type="transmembrane region" description="Helical" evidence="18">
    <location>
        <begin position="978"/>
        <end position="999"/>
    </location>
</feature>
<keyword evidence="5" id="KW-0964">Secreted</keyword>
<comment type="similarity">
    <text evidence="3">Belongs to the G-protein coupled receptor 2 family. Adhesion G-protein coupled receptor (ADGR) subfamily.</text>
</comment>
<proteinExistence type="inferred from homology"/>
<dbReference type="InterPro" id="IPR017981">
    <property type="entry name" value="GPCR_2-like_7TM"/>
</dbReference>
<keyword evidence="24" id="KW-1185">Reference proteome</keyword>
<evidence type="ECO:0000256" key="8">
    <source>
        <dbReference type="ARBA" id="ARBA00022729"/>
    </source>
</evidence>
<dbReference type="FunFam" id="1.25.40.610:FF:000002">
    <property type="entry name" value="Adhesion G protein-coupled receptor B2"/>
    <property type="match status" value="1"/>
</dbReference>
<reference evidence="24" key="1">
    <citation type="submission" date="2011-08" db="EMBL/GenBank/DDBJ databases">
        <title>The draft genome of Latimeria chalumnae.</title>
        <authorList>
            <person name="Di Palma F."/>
            <person name="Alfoldi J."/>
            <person name="Johnson J."/>
            <person name="Berlin A."/>
            <person name="Gnerre S."/>
            <person name="Jaffe D."/>
            <person name="MacCallum I."/>
            <person name="Young S."/>
            <person name="Walker B.J."/>
            <person name="Lander E."/>
            <person name="Lindblad-Toh K."/>
        </authorList>
    </citation>
    <scope>NUCLEOTIDE SEQUENCE [LARGE SCALE GENOMIC DNA]</scope>
    <source>
        <strain evidence="24">Wild caught</strain>
    </source>
</reference>
<dbReference type="InterPro" id="IPR000884">
    <property type="entry name" value="TSP1_rpt"/>
</dbReference>
<evidence type="ECO:0000256" key="1">
    <source>
        <dbReference type="ARBA" id="ARBA00004613"/>
    </source>
</evidence>
<keyword evidence="4" id="KW-1003">Cell membrane</keyword>